<organism evidence="1 2">
    <name type="scientific">Sagittula marina</name>
    <dbReference type="NCBI Taxonomy" id="943940"/>
    <lineage>
        <taxon>Bacteria</taxon>
        <taxon>Pseudomonadati</taxon>
        <taxon>Pseudomonadota</taxon>
        <taxon>Alphaproteobacteria</taxon>
        <taxon>Rhodobacterales</taxon>
        <taxon>Roseobacteraceae</taxon>
        <taxon>Sagittula</taxon>
    </lineage>
</organism>
<dbReference type="Proteomes" id="UP000541426">
    <property type="component" value="Unassembled WGS sequence"/>
</dbReference>
<comment type="caution">
    <text evidence="1">The sequence shown here is derived from an EMBL/GenBank/DDBJ whole genome shotgun (WGS) entry which is preliminary data.</text>
</comment>
<sequence>MADADTKTLMREALDNMFETATNNGKDSLEVTPAELKQATEVEGKTHPEPLETAQHVLHAEARDGDEINGTTIKFSLPR</sequence>
<dbReference type="EMBL" id="JACIEJ010000008">
    <property type="protein sequence ID" value="MBB3987013.1"/>
    <property type="molecule type" value="Genomic_DNA"/>
</dbReference>
<evidence type="ECO:0000313" key="1">
    <source>
        <dbReference type="EMBL" id="MBB3987013.1"/>
    </source>
</evidence>
<evidence type="ECO:0000313" key="2">
    <source>
        <dbReference type="Proteomes" id="UP000541426"/>
    </source>
</evidence>
<name>A0A7W6DVR2_9RHOB</name>
<dbReference type="AlphaFoldDB" id="A0A7W6DVR2"/>
<protein>
    <submittedName>
        <fullName evidence="1">Uncharacterized protein</fullName>
    </submittedName>
</protein>
<accession>A0A7W6DVR2</accession>
<reference evidence="1 2" key="1">
    <citation type="submission" date="2020-08" db="EMBL/GenBank/DDBJ databases">
        <title>Genomic Encyclopedia of Type Strains, Phase IV (KMG-IV): sequencing the most valuable type-strain genomes for metagenomic binning, comparative biology and taxonomic classification.</title>
        <authorList>
            <person name="Goeker M."/>
        </authorList>
    </citation>
    <scope>NUCLEOTIDE SEQUENCE [LARGE SCALE GENOMIC DNA]</scope>
    <source>
        <strain evidence="1 2">DSM 102235</strain>
    </source>
</reference>
<keyword evidence="2" id="KW-1185">Reference proteome</keyword>
<proteinExistence type="predicted"/>
<dbReference type="RefSeq" id="WP_183967824.1">
    <property type="nucleotide sequence ID" value="NZ_BAABBZ010000019.1"/>
</dbReference>
<gene>
    <name evidence="1" type="ORF">GGQ68_003357</name>
</gene>